<accession>A0ABV7F1N8</accession>
<protein>
    <submittedName>
        <fullName evidence="1">Uncharacterized protein</fullName>
    </submittedName>
</protein>
<dbReference type="Proteomes" id="UP001595530">
    <property type="component" value="Unassembled WGS sequence"/>
</dbReference>
<organism evidence="1 2">
    <name type="scientific">Undibacterium arcticum</name>
    <dbReference type="NCBI Taxonomy" id="1762892"/>
    <lineage>
        <taxon>Bacteria</taxon>
        <taxon>Pseudomonadati</taxon>
        <taxon>Pseudomonadota</taxon>
        <taxon>Betaproteobacteria</taxon>
        <taxon>Burkholderiales</taxon>
        <taxon>Oxalobacteraceae</taxon>
        <taxon>Undibacterium</taxon>
    </lineage>
</organism>
<gene>
    <name evidence="1" type="ORF">ACFOFO_13355</name>
</gene>
<sequence>MTEKVKDKVKKTKLVRDSFTMPEAEYEVLGQVKRACIKASIEIKKSELLRIGVALIRELDPARLEEILRSLPKLKSGRPKKV</sequence>
<evidence type="ECO:0000313" key="2">
    <source>
        <dbReference type="Proteomes" id="UP001595530"/>
    </source>
</evidence>
<name>A0ABV7F1N8_9BURK</name>
<proteinExistence type="predicted"/>
<comment type="caution">
    <text evidence="1">The sequence shown here is derived from an EMBL/GenBank/DDBJ whole genome shotgun (WGS) entry which is preliminary data.</text>
</comment>
<keyword evidence="2" id="KW-1185">Reference proteome</keyword>
<reference evidence="2" key="1">
    <citation type="journal article" date="2019" name="Int. J. Syst. Evol. Microbiol.">
        <title>The Global Catalogue of Microorganisms (GCM) 10K type strain sequencing project: providing services to taxonomists for standard genome sequencing and annotation.</title>
        <authorList>
            <consortium name="The Broad Institute Genomics Platform"/>
            <consortium name="The Broad Institute Genome Sequencing Center for Infectious Disease"/>
            <person name="Wu L."/>
            <person name="Ma J."/>
        </authorList>
    </citation>
    <scope>NUCLEOTIDE SEQUENCE [LARGE SCALE GENOMIC DNA]</scope>
    <source>
        <strain evidence="2">KCTC 42986</strain>
    </source>
</reference>
<evidence type="ECO:0000313" key="1">
    <source>
        <dbReference type="EMBL" id="MFC3108933.1"/>
    </source>
</evidence>
<dbReference type="EMBL" id="JBHRTP010000040">
    <property type="protein sequence ID" value="MFC3108933.1"/>
    <property type="molecule type" value="Genomic_DNA"/>
</dbReference>
<dbReference type="RefSeq" id="WP_390323562.1">
    <property type="nucleotide sequence ID" value="NZ_JBHRTP010000040.1"/>
</dbReference>